<dbReference type="EMBL" id="KZ351351">
    <property type="protein sequence ID" value="PIO63047.1"/>
    <property type="molecule type" value="Genomic_DNA"/>
</dbReference>
<keyword evidence="1" id="KW-0732">Signal</keyword>
<protein>
    <submittedName>
        <fullName evidence="2">Uncharacterized protein</fullName>
    </submittedName>
</protein>
<evidence type="ECO:0000313" key="2">
    <source>
        <dbReference type="EMBL" id="PIO63047.1"/>
    </source>
</evidence>
<dbReference type="AlphaFoldDB" id="A0A2G9TYP2"/>
<reference evidence="2 3" key="1">
    <citation type="submission" date="2015-09" db="EMBL/GenBank/DDBJ databases">
        <title>Draft genome of the parasitic nematode Teladorsagia circumcincta isolate WARC Sus (inbred).</title>
        <authorList>
            <person name="Mitreva M."/>
        </authorList>
    </citation>
    <scope>NUCLEOTIDE SEQUENCE [LARGE SCALE GENOMIC DNA]</scope>
    <source>
        <strain evidence="2 3">S</strain>
    </source>
</reference>
<feature type="signal peptide" evidence="1">
    <location>
        <begin position="1"/>
        <end position="23"/>
    </location>
</feature>
<feature type="chain" id="PRO_5013843022" evidence="1">
    <location>
        <begin position="24"/>
        <end position="120"/>
    </location>
</feature>
<dbReference type="Proteomes" id="UP000230423">
    <property type="component" value="Unassembled WGS sequence"/>
</dbReference>
<evidence type="ECO:0000256" key="1">
    <source>
        <dbReference type="SAM" id="SignalP"/>
    </source>
</evidence>
<name>A0A2G9TYP2_TELCI</name>
<evidence type="ECO:0000313" key="3">
    <source>
        <dbReference type="Proteomes" id="UP000230423"/>
    </source>
</evidence>
<organism evidence="2 3">
    <name type="scientific">Teladorsagia circumcincta</name>
    <name type="common">Brown stomach worm</name>
    <name type="synonym">Ostertagia circumcincta</name>
    <dbReference type="NCBI Taxonomy" id="45464"/>
    <lineage>
        <taxon>Eukaryota</taxon>
        <taxon>Metazoa</taxon>
        <taxon>Ecdysozoa</taxon>
        <taxon>Nematoda</taxon>
        <taxon>Chromadorea</taxon>
        <taxon>Rhabditida</taxon>
        <taxon>Rhabditina</taxon>
        <taxon>Rhabditomorpha</taxon>
        <taxon>Strongyloidea</taxon>
        <taxon>Trichostrongylidae</taxon>
        <taxon>Teladorsagia</taxon>
    </lineage>
</organism>
<sequence length="120" mass="13860">MLHLMRRLIVIIAWFFVARDAVADEFGNGVLSDADAVSLLMEFAKISDTVLYDLKLKYMGTKLRFDEMEDIPGTEGHAFNLQKKLYKTLPKKAKRFIDSVFRFAFLQLDEKITREQSAHA</sequence>
<accession>A0A2G9TYP2</accession>
<keyword evidence="3" id="KW-1185">Reference proteome</keyword>
<gene>
    <name evidence="2" type="ORF">TELCIR_15371</name>
</gene>
<proteinExistence type="predicted"/>